<name>A0ABT5GRN6_9VIBR</name>
<evidence type="ECO:0000313" key="1">
    <source>
        <dbReference type="EMBL" id="MDC5739812.1"/>
    </source>
</evidence>
<evidence type="ECO:0000313" key="2">
    <source>
        <dbReference type="Proteomes" id="UP001150001"/>
    </source>
</evidence>
<dbReference type="EMBL" id="JAPFIT010000011">
    <property type="protein sequence ID" value="MDC5739812.1"/>
    <property type="molecule type" value="Genomic_DNA"/>
</dbReference>
<reference evidence="1" key="1">
    <citation type="submission" date="2022-11" db="EMBL/GenBank/DDBJ databases">
        <title>Role of the vibriolysin VemA secreted by the emergent pathogen Vibrio europaeus in the colonization of Manila clam mucus.</title>
        <authorList>
            <person name="Martinez C."/>
            <person name="Rodriguez S."/>
            <person name="Vences A."/>
            <person name="Barja J.L."/>
            <person name="Toranzo A.E."/>
            <person name="Dubert J."/>
        </authorList>
    </citation>
    <scope>NUCLEOTIDE SEQUENCE</scope>
    <source>
        <strain evidence="1">3454</strain>
    </source>
</reference>
<dbReference type="Proteomes" id="UP001150001">
    <property type="component" value="Unassembled WGS sequence"/>
</dbReference>
<comment type="caution">
    <text evidence="1">The sequence shown here is derived from an EMBL/GenBank/DDBJ whole genome shotgun (WGS) entry which is preliminary data.</text>
</comment>
<protein>
    <submittedName>
        <fullName evidence="1">Uncharacterized protein</fullName>
    </submittedName>
</protein>
<proteinExistence type="predicted"/>
<organism evidence="1 2">
    <name type="scientific">Vibrio europaeus</name>
    <dbReference type="NCBI Taxonomy" id="300876"/>
    <lineage>
        <taxon>Bacteria</taxon>
        <taxon>Pseudomonadati</taxon>
        <taxon>Pseudomonadota</taxon>
        <taxon>Gammaproteobacteria</taxon>
        <taxon>Vibrionales</taxon>
        <taxon>Vibrionaceae</taxon>
        <taxon>Vibrio</taxon>
        <taxon>Vibrio oreintalis group</taxon>
    </lineage>
</organism>
<dbReference type="RefSeq" id="WP_272237464.1">
    <property type="nucleotide sequence ID" value="NZ_JAPFIQ010000024.1"/>
</dbReference>
<sequence length="170" mass="18744">MEQVIAAPQTNQTDKAAISTVPSQQERNENLIAQLALVITLKGHDFDGILNFGAVEVVPTNGKPFLLDVITTHGYNEFSEGQPVFKTYSTFESLTETISMFSDDYDYDFEQPLADILPHALLRTNLNGYDAGPDDEVACLVKNVARVCDMRLVNLTTEQTIGTVVQDDSL</sequence>
<gene>
    <name evidence="1" type="ORF">OPW20_07015</name>
</gene>
<accession>A0ABT5GRN6</accession>
<keyword evidence="2" id="KW-1185">Reference proteome</keyword>